<sequence>MYIIILLVFLYLFFFFYRFFVCEDVRQIKSSNSSNSSTSRSRSNNPPISESSLDWVLFVLLIVPSENHKIKYFFWGFVFSFFQLLKMISARNKYLFTPNQWQELEHQALIFKYMVSGVPIPPQLLYSVKTSFDSSLASHLFPHQPTGWGCFQVGFGRKPDPEPGRCRRTDGKKWRCSKEAYPDSKYCERHMHRGRNRSRKPVEANSSSSSSSTAPPAPPTTAAASILSPSFPSINSNLPTSSSSLSFSPMATENFTHFDPFLYSHSSTRLHGSGLSVPSHHFLDSGTGIDYPQTDKLYRYVHGTREGVDERSFFPEASGSVRVVPDSYQPLTMVQSFGDNNGSKQGQQCFVLGTDIKSAKPIKLEKDEGTQKPVHQFLGDWTQGNNNGSWLDLASNSRVQSGNFFQSHPSFLVFSHLVQMFVCPFAHTGSFWFLQIVEVSIMESIKALE</sequence>
<keyword evidence="5" id="KW-0804">Transcription</keyword>
<dbReference type="AlphaFoldDB" id="A0A8J6CT43"/>
<evidence type="ECO:0000256" key="1">
    <source>
        <dbReference type="ARBA" id="ARBA00004123"/>
    </source>
</evidence>
<dbReference type="Pfam" id="PF08879">
    <property type="entry name" value="WRC"/>
    <property type="match status" value="1"/>
</dbReference>
<dbReference type="EMBL" id="JAHUZN010000010">
    <property type="protein sequence ID" value="KAG8482406.1"/>
    <property type="molecule type" value="Genomic_DNA"/>
</dbReference>
<dbReference type="OrthoDB" id="1927209at2759"/>
<name>A0A8J6CT43_9ROSI</name>
<keyword evidence="5" id="KW-0010">Activator</keyword>
<dbReference type="InterPro" id="IPR014978">
    <property type="entry name" value="Gln-Leu-Gln_QLQ"/>
</dbReference>
<evidence type="ECO:0000256" key="2">
    <source>
        <dbReference type="ARBA" id="ARBA00008122"/>
    </source>
</evidence>
<comment type="similarity">
    <text evidence="2 5">Belongs to the GRF family.</text>
</comment>
<dbReference type="SMART" id="SM00951">
    <property type="entry name" value="QLQ"/>
    <property type="match status" value="1"/>
</dbReference>
<evidence type="ECO:0000256" key="6">
    <source>
        <dbReference type="SAM" id="MobiDB-lite"/>
    </source>
</evidence>
<organism evidence="9 10">
    <name type="scientific">Gossypium anomalum</name>
    <dbReference type="NCBI Taxonomy" id="47600"/>
    <lineage>
        <taxon>Eukaryota</taxon>
        <taxon>Viridiplantae</taxon>
        <taxon>Streptophyta</taxon>
        <taxon>Embryophyta</taxon>
        <taxon>Tracheophyta</taxon>
        <taxon>Spermatophyta</taxon>
        <taxon>Magnoliopsida</taxon>
        <taxon>eudicotyledons</taxon>
        <taxon>Gunneridae</taxon>
        <taxon>Pentapetalae</taxon>
        <taxon>rosids</taxon>
        <taxon>malvids</taxon>
        <taxon>Malvales</taxon>
        <taxon>Malvaceae</taxon>
        <taxon>Malvoideae</taxon>
        <taxon>Gossypium</taxon>
    </lineage>
</organism>
<evidence type="ECO:0000313" key="10">
    <source>
        <dbReference type="Proteomes" id="UP000701853"/>
    </source>
</evidence>
<feature type="domain" description="WRC" evidence="8">
    <location>
        <begin position="160"/>
        <end position="204"/>
    </location>
</feature>
<keyword evidence="10" id="KW-1185">Reference proteome</keyword>
<dbReference type="InterPro" id="IPR014977">
    <property type="entry name" value="WRC_dom"/>
</dbReference>
<feature type="region of interest" description="Disordered" evidence="6">
    <location>
        <begin position="187"/>
        <end position="225"/>
    </location>
</feature>
<feature type="compositionally biased region" description="Low complexity" evidence="6">
    <location>
        <begin position="206"/>
        <end position="225"/>
    </location>
</feature>
<evidence type="ECO:0000256" key="4">
    <source>
        <dbReference type="PROSITE-ProRule" id="PRU01002"/>
    </source>
</evidence>
<protein>
    <recommendedName>
        <fullName evidence="5">Growth-regulating factor</fullName>
    </recommendedName>
</protein>
<evidence type="ECO:0000256" key="3">
    <source>
        <dbReference type="ARBA" id="ARBA00023242"/>
    </source>
</evidence>
<keyword evidence="5" id="KW-0805">Transcription regulation</keyword>
<evidence type="ECO:0000259" key="7">
    <source>
        <dbReference type="PROSITE" id="PS51666"/>
    </source>
</evidence>
<proteinExistence type="inferred from homology"/>
<dbReference type="GO" id="GO:0005524">
    <property type="term" value="F:ATP binding"/>
    <property type="evidence" value="ECO:0007669"/>
    <property type="project" value="UniProtKB-UniRule"/>
</dbReference>
<accession>A0A8J6CT43</accession>
<dbReference type="PANTHER" id="PTHR31602">
    <property type="entry name" value="GROWTH-REGULATING FACTOR 5"/>
    <property type="match status" value="1"/>
</dbReference>
<comment type="caution">
    <text evidence="9">The sequence shown here is derived from an EMBL/GenBank/DDBJ whole genome shotgun (WGS) entry which is preliminary data.</text>
</comment>
<evidence type="ECO:0000259" key="8">
    <source>
        <dbReference type="PROSITE" id="PS51667"/>
    </source>
</evidence>
<dbReference type="GO" id="GO:0005634">
    <property type="term" value="C:nucleus"/>
    <property type="evidence" value="ECO:0007669"/>
    <property type="project" value="UniProtKB-SubCell"/>
</dbReference>
<feature type="compositionally biased region" description="Basic residues" evidence="6">
    <location>
        <begin position="190"/>
        <end position="199"/>
    </location>
</feature>
<dbReference type="PROSITE" id="PS51666">
    <property type="entry name" value="QLQ"/>
    <property type="match status" value="1"/>
</dbReference>
<dbReference type="GO" id="GO:0006355">
    <property type="term" value="P:regulation of DNA-templated transcription"/>
    <property type="evidence" value="ECO:0007669"/>
    <property type="project" value="InterPro"/>
</dbReference>
<feature type="domain" description="QLQ" evidence="7">
    <location>
        <begin position="95"/>
        <end position="130"/>
    </location>
</feature>
<dbReference type="GO" id="GO:0006351">
    <property type="term" value="P:DNA-templated transcription"/>
    <property type="evidence" value="ECO:0007669"/>
    <property type="project" value="UniProtKB-UniRule"/>
</dbReference>
<evidence type="ECO:0000256" key="5">
    <source>
        <dbReference type="RuleBase" id="RU367127"/>
    </source>
</evidence>
<gene>
    <name evidence="9" type="ORF">CXB51_027301</name>
</gene>
<feature type="short sequence motif" description="Bipartite nuclear localization signal" evidence="4">
    <location>
        <begin position="165"/>
        <end position="175"/>
    </location>
</feature>
<dbReference type="GO" id="GO:0099402">
    <property type="term" value="P:plant organ development"/>
    <property type="evidence" value="ECO:0007669"/>
    <property type="project" value="UniProtKB-ARBA"/>
</dbReference>
<dbReference type="PROSITE" id="PS51667">
    <property type="entry name" value="WRC"/>
    <property type="match status" value="1"/>
</dbReference>
<dbReference type="Pfam" id="PF08880">
    <property type="entry name" value="QLQ"/>
    <property type="match status" value="1"/>
</dbReference>
<comment type="subcellular location">
    <subcellularLocation>
        <location evidence="1 4 5">Nucleus</location>
    </subcellularLocation>
</comment>
<feature type="short sequence motif" description="Bipartite nuclear localization signal" evidence="4">
    <location>
        <begin position="193"/>
        <end position="200"/>
    </location>
</feature>
<comment type="function">
    <text evidence="5">Transcription activator.</text>
</comment>
<dbReference type="InterPro" id="IPR031137">
    <property type="entry name" value="GRF"/>
</dbReference>
<evidence type="ECO:0000313" key="9">
    <source>
        <dbReference type="EMBL" id="KAG8482406.1"/>
    </source>
</evidence>
<dbReference type="PANTHER" id="PTHR31602:SF60">
    <property type="entry name" value="GROWTH-REGULATING FACTOR 5"/>
    <property type="match status" value="1"/>
</dbReference>
<keyword evidence="3 4" id="KW-0539">Nucleus</keyword>
<dbReference type="Proteomes" id="UP000701853">
    <property type="component" value="Chromosome 10"/>
</dbReference>
<comment type="domain">
    <text evidence="5">The QLQ domain and WRC domain may be involved in protein-protein interaction and DNA-binding, respectively.</text>
</comment>
<reference evidence="9 10" key="1">
    <citation type="journal article" date="2021" name="bioRxiv">
        <title>The Gossypium anomalum genome as a resource for cotton improvement and evolutionary analysis of hybrid incompatibility.</title>
        <authorList>
            <person name="Grover C.E."/>
            <person name="Yuan D."/>
            <person name="Arick M.A."/>
            <person name="Miller E.R."/>
            <person name="Hu G."/>
            <person name="Peterson D.G."/>
            <person name="Wendel J.F."/>
            <person name="Udall J.A."/>
        </authorList>
    </citation>
    <scope>NUCLEOTIDE SEQUENCE [LARGE SCALE GENOMIC DNA]</scope>
    <source>
        <strain evidence="9">JFW-Udall</strain>
        <tissue evidence="9">Leaf</tissue>
    </source>
</reference>